<feature type="transmembrane region" description="Helical" evidence="6">
    <location>
        <begin position="101"/>
        <end position="124"/>
    </location>
</feature>
<dbReference type="InterPro" id="IPR003825">
    <property type="entry name" value="Colicin-V_CvpA"/>
</dbReference>
<sequence>MTWFDLAMLAVLAISALLAFYRGFVREVMGVGAWVGAIAVGFWFAPFVEPRVQHWITDPKLAYPAAIAAVFVVALIVFSVISGWIGALVRGSALGGVDRTLGIVFGLARGAVLLIICYVLAGLVTSPQDWPEPIRDARLLPYVYEGAQQAVAFMPDGYHPHLMAPPVSQPPTLNDLLQPAPKGSALSPAQGQTGQAQ</sequence>
<dbReference type="GO" id="GO:0016020">
    <property type="term" value="C:membrane"/>
    <property type="evidence" value="ECO:0007669"/>
    <property type="project" value="UniProtKB-SubCell"/>
</dbReference>
<protein>
    <submittedName>
        <fullName evidence="7">CvpA family protein</fullName>
    </submittedName>
</protein>
<feature type="compositionally biased region" description="Polar residues" evidence="5">
    <location>
        <begin position="187"/>
        <end position="197"/>
    </location>
</feature>
<keyword evidence="2 6" id="KW-0812">Transmembrane</keyword>
<reference evidence="7" key="1">
    <citation type="journal article" date="2021" name="Microorganisms">
        <title>Acidisoma silvae sp. nov. and Acidisomacellulosilytica sp. nov., Two Acidophilic Bacteria Isolated from Decaying Wood, Hydrolyzing Cellulose and Producing Poly-3-hydroxybutyrate.</title>
        <authorList>
            <person name="Mieszkin S."/>
            <person name="Pouder E."/>
            <person name="Uroz S."/>
            <person name="Simon-Colin C."/>
            <person name="Alain K."/>
        </authorList>
    </citation>
    <scope>NUCLEOTIDE SEQUENCE</scope>
    <source>
        <strain evidence="7">HW T2.11</strain>
    </source>
</reference>
<feature type="transmembrane region" description="Helical" evidence="6">
    <location>
        <begin position="6"/>
        <end position="24"/>
    </location>
</feature>
<feature type="transmembrane region" description="Helical" evidence="6">
    <location>
        <begin position="61"/>
        <end position="89"/>
    </location>
</feature>
<gene>
    <name evidence="7" type="ORF">ASILVAE211_05720</name>
</gene>
<evidence type="ECO:0000256" key="6">
    <source>
        <dbReference type="SAM" id="Phobius"/>
    </source>
</evidence>
<dbReference type="InterPro" id="IPR052719">
    <property type="entry name" value="CvpA-like"/>
</dbReference>
<keyword evidence="3 6" id="KW-1133">Transmembrane helix</keyword>
<organism evidence="7 8">
    <name type="scientific">Acidisoma silvae</name>
    <dbReference type="NCBI Taxonomy" id="2802396"/>
    <lineage>
        <taxon>Bacteria</taxon>
        <taxon>Pseudomonadati</taxon>
        <taxon>Pseudomonadota</taxon>
        <taxon>Alphaproteobacteria</taxon>
        <taxon>Acetobacterales</taxon>
        <taxon>Acidocellaceae</taxon>
        <taxon>Acidisoma</taxon>
    </lineage>
</organism>
<evidence type="ECO:0000256" key="2">
    <source>
        <dbReference type="ARBA" id="ARBA00022692"/>
    </source>
</evidence>
<comment type="caution">
    <text evidence="7">The sequence shown here is derived from an EMBL/GenBank/DDBJ whole genome shotgun (WGS) entry which is preliminary data.</text>
</comment>
<keyword evidence="8" id="KW-1185">Reference proteome</keyword>
<evidence type="ECO:0000313" key="8">
    <source>
        <dbReference type="Proteomes" id="UP000708298"/>
    </source>
</evidence>
<dbReference type="PANTHER" id="PTHR36926">
    <property type="entry name" value="COLICIN V PRODUCTION PROTEIN"/>
    <property type="match status" value="1"/>
</dbReference>
<dbReference type="EMBL" id="JAESVB010000002">
    <property type="protein sequence ID" value="MCB8874674.1"/>
    <property type="molecule type" value="Genomic_DNA"/>
</dbReference>
<keyword evidence="4 6" id="KW-0472">Membrane</keyword>
<reference evidence="7" key="2">
    <citation type="submission" date="2021-01" db="EMBL/GenBank/DDBJ databases">
        <authorList>
            <person name="Mieszkin S."/>
            <person name="Pouder E."/>
            <person name="Alain K."/>
        </authorList>
    </citation>
    <scope>NUCLEOTIDE SEQUENCE</scope>
    <source>
        <strain evidence="7">HW T2.11</strain>
    </source>
</reference>
<evidence type="ECO:0000256" key="4">
    <source>
        <dbReference type="ARBA" id="ARBA00023136"/>
    </source>
</evidence>
<feature type="transmembrane region" description="Helical" evidence="6">
    <location>
        <begin position="31"/>
        <end position="49"/>
    </location>
</feature>
<comment type="subcellular location">
    <subcellularLocation>
        <location evidence="1">Membrane</location>
        <topology evidence="1">Multi-pass membrane protein</topology>
    </subcellularLocation>
</comment>
<evidence type="ECO:0000256" key="5">
    <source>
        <dbReference type="SAM" id="MobiDB-lite"/>
    </source>
</evidence>
<dbReference type="GO" id="GO:0009403">
    <property type="term" value="P:toxin biosynthetic process"/>
    <property type="evidence" value="ECO:0007669"/>
    <property type="project" value="InterPro"/>
</dbReference>
<dbReference type="Proteomes" id="UP000708298">
    <property type="component" value="Unassembled WGS sequence"/>
</dbReference>
<name>A0A963YQ97_9PROT</name>
<dbReference type="PANTHER" id="PTHR36926:SF1">
    <property type="entry name" value="COLICIN V PRODUCTION PROTEIN"/>
    <property type="match status" value="1"/>
</dbReference>
<proteinExistence type="predicted"/>
<evidence type="ECO:0000256" key="3">
    <source>
        <dbReference type="ARBA" id="ARBA00022989"/>
    </source>
</evidence>
<evidence type="ECO:0000313" key="7">
    <source>
        <dbReference type="EMBL" id="MCB8874674.1"/>
    </source>
</evidence>
<dbReference type="RefSeq" id="WP_227320339.1">
    <property type="nucleotide sequence ID" value="NZ_JAESVB010000002.1"/>
</dbReference>
<accession>A0A963YQ97</accession>
<evidence type="ECO:0000256" key="1">
    <source>
        <dbReference type="ARBA" id="ARBA00004141"/>
    </source>
</evidence>
<dbReference type="AlphaFoldDB" id="A0A963YQ97"/>
<feature type="region of interest" description="Disordered" evidence="5">
    <location>
        <begin position="170"/>
        <end position="197"/>
    </location>
</feature>
<dbReference type="Pfam" id="PF02674">
    <property type="entry name" value="Colicin_V"/>
    <property type="match status" value="1"/>
</dbReference>